<dbReference type="SUPFAM" id="SSF56300">
    <property type="entry name" value="Metallo-dependent phosphatases"/>
    <property type="match status" value="1"/>
</dbReference>
<evidence type="ECO:0000259" key="11">
    <source>
        <dbReference type="Pfam" id="PF00149"/>
    </source>
</evidence>
<keyword evidence="5" id="KW-0479">Metal-binding</keyword>
<protein>
    <submittedName>
        <fullName evidence="13">Uncharacterized protein</fullName>
    </submittedName>
</protein>
<dbReference type="AlphaFoldDB" id="A0A9J6EDP8"/>
<evidence type="ECO:0000256" key="7">
    <source>
        <dbReference type="ARBA" id="ARBA00022801"/>
    </source>
</evidence>
<comment type="caution">
    <text evidence="13">The sequence shown here is derived from an EMBL/GenBank/DDBJ whole genome shotgun (WGS) entry which is preliminary data.</text>
</comment>
<dbReference type="Proteomes" id="UP000821866">
    <property type="component" value="Chromosome 3"/>
</dbReference>
<evidence type="ECO:0000256" key="1">
    <source>
        <dbReference type="ARBA" id="ARBA00001947"/>
    </source>
</evidence>
<dbReference type="InterPro" id="IPR045473">
    <property type="entry name" value="ASM_C"/>
</dbReference>
<dbReference type="CDD" id="cd00842">
    <property type="entry name" value="MPP_ASMase"/>
    <property type="match status" value="1"/>
</dbReference>
<evidence type="ECO:0000256" key="8">
    <source>
        <dbReference type="ARBA" id="ARBA00022833"/>
    </source>
</evidence>
<dbReference type="GO" id="GO:0046872">
    <property type="term" value="F:metal ion binding"/>
    <property type="evidence" value="ECO:0007669"/>
    <property type="project" value="UniProtKB-KW"/>
</dbReference>
<evidence type="ECO:0000259" key="12">
    <source>
        <dbReference type="Pfam" id="PF19272"/>
    </source>
</evidence>
<dbReference type="InterPro" id="IPR041805">
    <property type="entry name" value="ASMase/PPN1_MPP"/>
</dbReference>
<accession>A0A9J6EDP8</accession>
<reference evidence="13" key="1">
    <citation type="journal article" date="2020" name="Cell">
        <title>Large-Scale Comparative Analyses of Tick Genomes Elucidate Their Genetic Diversity and Vector Capacities.</title>
        <authorList>
            <consortium name="Tick Genome and Microbiome Consortium (TIGMIC)"/>
            <person name="Jia N."/>
            <person name="Wang J."/>
            <person name="Shi W."/>
            <person name="Du L."/>
            <person name="Sun Y."/>
            <person name="Zhan W."/>
            <person name="Jiang J.F."/>
            <person name="Wang Q."/>
            <person name="Zhang B."/>
            <person name="Ji P."/>
            <person name="Bell-Sakyi L."/>
            <person name="Cui X.M."/>
            <person name="Yuan T.T."/>
            <person name="Jiang B.G."/>
            <person name="Yang W.F."/>
            <person name="Lam T.T."/>
            <person name="Chang Q.C."/>
            <person name="Ding S.J."/>
            <person name="Wang X.J."/>
            <person name="Zhu J.G."/>
            <person name="Ruan X.D."/>
            <person name="Zhao L."/>
            <person name="Wei J.T."/>
            <person name="Ye R.Z."/>
            <person name="Que T.C."/>
            <person name="Du C.H."/>
            <person name="Zhou Y.H."/>
            <person name="Cheng J.X."/>
            <person name="Dai P.F."/>
            <person name="Guo W.B."/>
            <person name="Han X.H."/>
            <person name="Huang E.J."/>
            <person name="Li L.F."/>
            <person name="Wei W."/>
            <person name="Gao Y.C."/>
            <person name="Liu J.Z."/>
            <person name="Shao H.Z."/>
            <person name="Wang X."/>
            <person name="Wang C.C."/>
            <person name="Yang T.C."/>
            <person name="Huo Q.B."/>
            <person name="Li W."/>
            <person name="Chen H.Y."/>
            <person name="Chen S.E."/>
            <person name="Zhou L.G."/>
            <person name="Ni X.B."/>
            <person name="Tian J.H."/>
            <person name="Sheng Y."/>
            <person name="Liu T."/>
            <person name="Pan Y.S."/>
            <person name="Xia L.Y."/>
            <person name="Li J."/>
            <person name="Zhao F."/>
            <person name="Cao W.C."/>
        </authorList>
    </citation>
    <scope>NUCLEOTIDE SEQUENCE</scope>
    <source>
        <strain evidence="13">Rmic-2018</strain>
    </source>
</reference>
<dbReference type="Pfam" id="PF00149">
    <property type="entry name" value="Metallophos"/>
    <property type="match status" value="1"/>
</dbReference>
<evidence type="ECO:0000256" key="10">
    <source>
        <dbReference type="SAM" id="Phobius"/>
    </source>
</evidence>
<keyword evidence="6" id="KW-0732">Signal</keyword>
<evidence type="ECO:0000313" key="14">
    <source>
        <dbReference type="Proteomes" id="UP000821866"/>
    </source>
</evidence>
<feature type="transmembrane region" description="Helical" evidence="10">
    <location>
        <begin position="499"/>
        <end position="519"/>
    </location>
</feature>
<evidence type="ECO:0000256" key="6">
    <source>
        <dbReference type="ARBA" id="ARBA00022729"/>
    </source>
</evidence>
<reference evidence="13" key="2">
    <citation type="submission" date="2021-09" db="EMBL/GenBank/DDBJ databases">
        <authorList>
            <person name="Jia N."/>
            <person name="Wang J."/>
            <person name="Shi W."/>
            <person name="Du L."/>
            <person name="Sun Y."/>
            <person name="Zhan W."/>
            <person name="Jiang J."/>
            <person name="Wang Q."/>
            <person name="Zhang B."/>
            <person name="Ji P."/>
            <person name="Sakyi L.B."/>
            <person name="Cui X."/>
            <person name="Yuan T."/>
            <person name="Jiang B."/>
            <person name="Yang W."/>
            <person name="Lam T.T.-Y."/>
            <person name="Chang Q."/>
            <person name="Ding S."/>
            <person name="Wang X."/>
            <person name="Zhu J."/>
            <person name="Ruan X."/>
            <person name="Zhao L."/>
            <person name="Wei J."/>
            <person name="Que T."/>
            <person name="Du C."/>
            <person name="Cheng J."/>
            <person name="Dai P."/>
            <person name="Han X."/>
            <person name="Huang E."/>
            <person name="Gao Y."/>
            <person name="Liu J."/>
            <person name="Shao H."/>
            <person name="Ye R."/>
            <person name="Li L."/>
            <person name="Wei W."/>
            <person name="Wang X."/>
            <person name="Wang C."/>
            <person name="Huo Q."/>
            <person name="Li W."/>
            <person name="Guo W."/>
            <person name="Chen H."/>
            <person name="Chen S."/>
            <person name="Zhou L."/>
            <person name="Zhou L."/>
            <person name="Ni X."/>
            <person name="Tian J."/>
            <person name="Zhou Y."/>
            <person name="Sheng Y."/>
            <person name="Liu T."/>
            <person name="Pan Y."/>
            <person name="Xia L."/>
            <person name="Li J."/>
            <person name="Zhao F."/>
            <person name="Cao W."/>
        </authorList>
    </citation>
    <scope>NUCLEOTIDE SEQUENCE</scope>
    <source>
        <strain evidence="13">Rmic-2018</strain>
        <tissue evidence="13">Larvae</tissue>
    </source>
</reference>
<comment type="subcellular location">
    <subcellularLocation>
        <location evidence="2">Secreted</location>
    </subcellularLocation>
</comment>
<dbReference type="GO" id="GO:0005615">
    <property type="term" value="C:extracellular space"/>
    <property type="evidence" value="ECO:0007669"/>
    <property type="project" value="TreeGrafter"/>
</dbReference>
<evidence type="ECO:0000313" key="13">
    <source>
        <dbReference type="EMBL" id="KAH8032571.1"/>
    </source>
</evidence>
<evidence type="ECO:0000256" key="5">
    <source>
        <dbReference type="ARBA" id="ARBA00022723"/>
    </source>
</evidence>
<dbReference type="InterPro" id="IPR004843">
    <property type="entry name" value="Calcineurin-like_PHP"/>
</dbReference>
<dbReference type="Pfam" id="PF19272">
    <property type="entry name" value="ASMase_C"/>
    <property type="match status" value="1"/>
</dbReference>
<keyword evidence="10" id="KW-1133">Transmembrane helix</keyword>
<keyword evidence="14" id="KW-1185">Reference proteome</keyword>
<keyword evidence="4" id="KW-0964">Secreted</keyword>
<sequence length="606" mass="67623">MAKISVSRQTTRLRRFIVGAAVRNTMAIRAALLLFFCVALVRLASTVYVTRAQDDVGYFWHVSDFHVDKDYTTRGSRDQACHLVANRTILDNIGAYGDFLCDAPKLLAQSAVEAMEQIHPATDFVLWTGDNLPHVSGVTWADMYNETRYIGELLWHWAQRHKSFVVPTLGNHDWVPANAMEAKNTTLYRGFLTRGGFNQLLPEDAWATFEQGKGGYYSQQLSNKIRLVCLNSVLWYSSNKGERPGLSDPQMAWLRDQLHDAQQRKQKVFISGHVGPGYYSRALVGHSASVVFFDDINERYQDMIAQYKDVVAGQFFGHQHMNAFVIISDKNGNTMHLGGSVTPWGSKDPVYRTLSEPTNPCVRLYTYRRSTGELLDYSVYYLDLDKANAAAASQQQAKWEFLYSACKEFGLQDLSTASMVELAHRITSSPELLTRYINLSSALKDTGPCDAACRQAMLCAILGSRHDSHAACISQGSKVHTLAVQMDEHGKSTTTVRDVLVGLTVSIVIVVGIVLVVRAKRARMMQGPRYGRFRYRVAENLLIAVDHLAASLPLRGSRYSAVEMVNISWAAVAATAQNRLRKADFIDVGPDAEREASEQDHSGSDL</sequence>
<evidence type="ECO:0000256" key="3">
    <source>
        <dbReference type="ARBA" id="ARBA00008234"/>
    </source>
</evidence>
<keyword evidence="8" id="KW-0862">Zinc</keyword>
<dbReference type="InterPro" id="IPR029052">
    <property type="entry name" value="Metallo-depent_PP-like"/>
</dbReference>
<dbReference type="PANTHER" id="PTHR10340:SF57">
    <property type="entry name" value="METALLOPHOS DOMAIN-CONTAINING PROTEIN"/>
    <property type="match status" value="1"/>
</dbReference>
<comment type="similarity">
    <text evidence="3">Belongs to the acid sphingomyelinase family.</text>
</comment>
<dbReference type="VEuPathDB" id="VectorBase:LOC119163408"/>
<dbReference type="Gene3D" id="3.60.21.10">
    <property type="match status" value="1"/>
</dbReference>
<evidence type="ECO:0000256" key="9">
    <source>
        <dbReference type="ARBA" id="ARBA00023180"/>
    </source>
</evidence>
<feature type="domain" description="Calcineurin-like phosphoesterase" evidence="11">
    <location>
        <begin position="59"/>
        <end position="321"/>
    </location>
</feature>
<proteinExistence type="inferred from homology"/>
<evidence type="ECO:0000256" key="4">
    <source>
        <dbReference type="ARBA" id="ARBA00022525"/>
    </source>
</evidence>
<comment type="cofactor">
    <cofactor evidence="1">
        <name>Zn(2+)</name>
        <dbReference type="ChEBI" id="CHEBI:29105"/>
    </cofactor>
</comment>
<evidence type="ECO:0000256" key="2">
    <source>
        <dbReference type="ARBA" id="ARBA00004613"/>
    </source>
</evidence>
<name>A0A9J6EDP8_RHIMP</name>
<dbReference type="EMBL" id="JABSTU010000005">
    <property type="protein sequence ID" value="KAH8032571.1"/>
    <property type="molecule type" value="Genomic_DNA"/>
</dbReference>
<keyword evidence="10" id="KW-0472">Membrane</keyword>
<dbReference type="PANTHER" id="PTHR10340">
    <property type="entry name" value="SPHINGOMYELIN PHOSPHODIESTERASE"/>
    <property type="match status" value="1"/>
</dbReference>
<keyword evidence="9" id="KW-0325">Glycoprotein</keyword>
<keyword evidence="7" id="KW-0378">Hydrolase</keyword>
<keyword evidence="10" id="KW-0812">Transmembrane</keyword>
<dbReference type="GO" id="GO:0008081">
    <property type="term" value="F:phosphoric diester hydrolase activity"/>
    <property type="evidence" value="ECO:0007669"/>
    <property type="project" value="TreeGrafter"/>
</dbReference>
<feature type="domain" description="Sphingomyelin phosphodiesterase C-terminal" evidence="12">
    <location>
        <begin position="356"/>
        <end position="476"/>
    </location>
</feature>
<gene>
    <name evidence="13" type="ORF">HPB51_026024</name>
</gene>
<organism evidence="13 14">
    <name type="scientific">Rhipicephalus microplus</name>
    <name type="common">Cattle tick</name>
    <name type="synonym">Boophilus microplus</name>
    <dbReference type="NCBI Taxonomy" id="6941"/>
    <lineage>
        <taxon>Eukaryota</taxon>
        <taxon>Metazoa</taxon>
        <taxon>Ecdysozoa</taxon>
        <taxon>Arthropoda</taxon>
        <taxon>Chelicerata</taxon>
        <taxon>Arachnida</taxon>
        <taxon>Acari</taxon>
        <taxon>Parasitiformes</taxon>
        <taxon>Ixodida</taxon>
        <taxon>Ixodoidea</taxon>
        <taxon>Ixodidae</taxon>
        <taxon>Rhipicephalinae</taxon>
        <taxon>Rhipicephalus</taxon>
        <taxon>Boophilus</taxon>
    </lineage>
</organism>